<evidence type="ECO:0000256" key="4">
    <source>
        <dbReference type="ARBA" id="ARBA00022989"/>
    </source>
</evidence>
<evidence type="ECO:0000313" key="9">
    <source>
        <dbReference type="Proteomes" id="UP000481339"/>
    </source>
</evidence>
<comment type="caution">
    <text evidence="8">The sequence shown here is derived from an EMBL/GenBank/DDBJ whole genome shotgun (WGS) entry which is preliminary data.</text>
</comment>
<organism evidence="8 9">
    <name type="scientific">Pseudoclavibacter caeni</name>
    <dbReference type="NCBI Taxonomy" id="908846"/>
    <lineage>
        <taxon>Bacteria</taxon>
        <taxon>Bacillati</taxon>
        <taxon>Actinomycetota</taxon>
        <taxon>Actinomycetes</taxon>
        <taxon>Micrococcales</taxon>
        <taxon>Microbacteriaceae</taxon>
        <taxon>Pseudoclavibacter</taxon>
    </lineage>
</organism>
<proteinExistence type="inferred from homology"/>
<feature type="domain" description="EamA" evidence="7">
    <location>
        <begin position="165"/>
        <end position="295"/>
    </location>
</feature>
<dbReference type="EMBL" id="WBKA01000003">
    <property type="protein sequence ID" value="KAB1632372.1"/>
    <property type="molecule type" value="Genomic_DNA"/>
</dbReference>
<feature type="transmembrane region" description="Helical" evidence="6">
    <location>
        <begin position="77"/>
        <end position="99"/>
    </location>
</feature>
<feature type="transmembrane region" description="Helical" evidence="6">
    <location>
        <begin position="282"/>
        <end position="304"/>
    </location>
</feature>
<dbReference type="InterPro" id="IPR050638">
    <property type="entry name" value="AA-Vitamin_Transporters"/>
</dbReference>
<comment type="subcellular location">
    <subcellularLocation>
        <location evidence="1">Membrane</location>
        <topology evidence="1">Multi-pass membrane protein</topology>
    </subcellularLocation>
</comment>
<evidence type="ECO:0000313" key="8">
    <source>
        <dbReference type="EMBL" id="KAB1632372.1"/>
    </source>
</evidence>
<dbReference type="Pfam" id="PF00892">
    <property type="entry name" value="EamA"/>
    <property type="match status" value="2"/>
</dbReference>
<dbReference type="Proteomes" id="UP000481339">
    <property type="component" value="Unassembled WGS sequence"/>
</dbReference>
<dbReference type="InterPro" id="IPR037185">
    <property type="entry name" value="EmrE-like"/>
</dbReference>
<feature type="transmembrane region" description="Helical" evidence="6">
    <location>
        <begin position="137"/>
        <end position="158"/>
    </location>
</feature>
<accession>A0A7C8FIN9</accession>
<gene>
    <name evidence="8" type="ORF">F8O02_05030</name>
</gene>
<keyword evidence="5 6" id="KW-0472">Membrane</keyword>
<evidence type="ECO:0000256" key="6">
    <source>
        <dbReference type="SAM" id="Phobius"/>
    </source>
</evidence>
<reference evidence="8 9" key="1">
    <citation type="submission" date="2019-09" db="EMBL/GenBank/DDBJ databases">
        <title>Phylogeny of genus Pseudoclavibacter and closely related genus.</title>
        <authorList>
            <person name="Li Y."/>
        </authorList>
    </citation>
    <scope>NUCLEOTIDE SEQUENCE [LARGE SCALE GENOMIC DNA]</scope>
    <source>
        <strain evidence="8 9">JCM 16921</strain>
    </source>
</reference>
<dbReference type="OrthoDB" id="5186724at2"/>
<feature type="transmembrane region" description="Helical" evidence="6">
    <location>
        <begin position="48"/>
        <end position="65"/>
    </location>
</feature>
<dbReference type="SUPFAM" id="SSF103481">
    <property type="entry name" value="Multidrug resistance efflux transporter EmrE"/>
    <property type="match status" value="2"/>
</dbReference>
<comment type="similarity">
    <text evidence="2">Belongs to the EamA transporter family.</text>
</comment>
<feature type="domain" description="EamA" evidence="7">
    <location>
        <begin position="18"/>
        <end position="149"/>
    </location>
</feature>
<dbReference type="GO" id="GO:0016020">
    <property type="term" value="C:membrane"/>
    <property type="evidence" value="ECO:0007669"/>
    <property type="project" value="UniProtKB-SubCell"/>
</dbReference>
<feature type="transmembrane region" description="Helical" evidence="6">
    <location>
        <begin position="256"/>
        <end position="276"/>
    </location>
</feature>
<keyword evidence="3 6" id="KW-0812">Transmembrane</keyword>
<feature type="transmembrane region" description="Helical" evidence="6">
    <location>
        <begin position="223"/>
        <end position="244"/>
    </location>
</feature>
<evidence type="ECO:0000259" key="7">
    <source>
        <dbReference type="Pfam" id="PF00892"/>
    </source>
</evidence>
<evidence type="ECO:0000256" key="2">
    <source>
        <dbReference type="ARBA" id="ARBA00007362"/>
    </source>
</evidence>
<evidence type="ECO:0000256" key="3">
    <source>
        <dbReference type="ARBA" id="ARBA00022692"/>
    </source>
</evidence>
<dbReference type="RefSeq" id="WP_158036150.1">
    <property type="nucleotide sequence ID" value="NZ_BAAAZV010000017.1"/>
</dbReference>
<dbReference type="InterPro" id="IPR000620">
    <property type="entry name" value="EamA_dom"/>
</dbReference>
<protein>
    <submittedName>
        <fullName evidence="8">DMT family transporter</fullName>
    </submittedName>
</protein>
<feature type="transmembrane region" description="Helical" evidence="6">
    <location>
        <begin position="105"/>
        <end position="125"/>
    </location>
</feature>
<keyword evidence="4 6" id="KW-1133">Transmembrane helix</keyword>
<evidence type="ECO:0000256" key="1">
    <source>
        <dbReference type="ARBA" id="ARBA00004141"/>
    </source>
</evidence>
<dbReference type="PANTHER" id="PTHR32322:SF2">
    <property type="entry name" value="EAMA DOMAIN-CONTAINING PROTEIN"/>
    <property type="match status" value="1"/>
</dbReference>
<name>A0A7C8FIN9_9MICO</name>
<feature type="transmembrane region" description="Helical" evidence="6">
    <location>
        <begin position="194"/>
        <end position="211"/>
    </location>
</feature>
<feature type="transmembrane region" description="Helical" evidence="6">
    <location>
        <begin position="164"/>
        <end position="182"/>
    </location>
</feature>
<sequence length="309" mass="31869">MSGTNRVNTRARGVLASVAMIGATLFWAVHYQLSARVLEQMTPVGLTFWRWAIALVPLVVLAQVMEHPDWRTVWRRLPRLVVLSLLGLAGYNLLLYAALAFTTPVGASLVNAANPALMVLLSVVLTGQRVSGRGVAGIVLSLVGVVVVLTDGSLATLLSMRFNAGQLVMLAAILVWSLYTIYGRVPGVGPITSTAVQAAVVVVLLAPFAIAGGDGLPVASGEAMTGLIVIALLPSVASYVLWNLAGSVVPSSVSAIYLNLITVFVVVIGLLLGQPVGVAELAGGALVIAGVIITSLATAGRGAFATAED</sequence>
<feature type="transmembrane region" description="Helical" evidence="6">
    <location>
        <begin position="12"/>
        <end position="33"/>
    </location>
</feature>
<dbReference type="AlphaFoldDB" id="A0A7C8FIN9"/>
<dbReference type="PANTHER" id="PTHR32322">
    <property type="entry name" value="INNER MEMBRANE TRANSPORTER"/>
    <property type="match status" value="1"/>
</dbReference>
<keyword evidence="9" id="KW-1185">Reference proteome</keyword>
<evidence type="ECO:0000256" key="5">
    <source>
        <dbReference type="ARBA" id="ARBA00023136"/>
    </source>
</evidence>